<gene>
    <name evidence="1" type="ORF">GA0061099_101623</name>
</gene>
<accession>A0A1C3XG73</accession>
<protein>
    <submittedName>
        <fullName evidence="1">Uncharacterized protein</fullName>
    </submittedName>
</protein>
<dbReference type="Proteomes" id="UP000183174">
    <property type="component" value="Unassembled WGS sequence"/>
</dbReference>
<sequence>MSPMTAISWRCSPQTSSRVRDLFQRLRDSLCFRQIKHGSAAMPISRLISGINFARDQQHLFESGLNCALRKLGLVESIMAIQTATDRKRVIEVHSPGVTDALAVGEMAVREISLSKEGSMLGGRCRYVFSALIGKMKRMSTHPSRCLGSDRAYASPARARQLNLREAIGLLFGQIDRPINPNQSRPLPSSTPSSP</sequence>
<organism evidence="1 2">
    <name type="scientific">Bradyrhizobium yuanmingense</name>
    <dbReference type="NCBI Taxonomy" id="108015"/>
    <lineage>
        <taxon>Bacteria</taxon>
        <taxon>Pseudomonadati</taxon>
        <taxon>Pseudomonadota</taxon>
        <taxon>Alphaproteobacteria</taxon>
        <taxon>Hyphomicrobiales</taxon>
        <taxon>Nitrobacteraceae</taxon>
        <taxon>Bradyrhizobium</taxon>
    </lineage>
</organism>
<dbReference type="EMBL" id="FMAE01000016">
    <property type="protein sequence ID" value="SCB51263.1"/>
    <property type="molecule type" value="Genomic_DNA"/>
</dbReference>
<evidence type="ECO:0000313" key="1">
    <source>
        <dbReference type="EMBL" id="SCB51263.1"/>
    </source>
</evidence>
<name>A0A1C3XG73_9BRAD</name>
<dbReference type="AlphaFoldDB" id="A0A1C3XG73"/>
<proteinExistence type="predicted"/>
<evidence type="ECO:0000313" key="2">
    <source>
        <dbReference type="Proteomes" id="UP000183174"/>
    </source>
</evidence>
<reference evidence="1 2" key="1">
    <citation type="submission" date="2016-08" db="EMBL/GenBank/DDBJ databases">
        <authorList>
            <person name="Seilhamer J.J."/>
        </authorList>
    </citation>
    <scope>NUCLEOTIDE SEQUENCE [LARGE SCALE GENOMIC DNA]</scope>
    <source>
        <strain evidence="1 2">CCBAU 10071</strain>
    </source>
</reference>